<comment type="caution">
    <text evidence="5">Lacks conserved residue(s) required for the propagation of feature annotation.</text>
</comment>
<organism evidence="6 7">
    <name type="scientific">Undibacterium squillarum</name>
    <dbReference type="NCBI Taxonomy" id="1131567"/>
    <lineage>
        <taxon>Bacteria</taxon>
        <taxon>Pseudomonadati</taxon>
        <taxon>Pseudomonadota</taxon>
        <taxon>Betaproteobacteria</taxon>
        <taxon>Burkholderiales</taxon>
        <taxon>Oxalobacteraceae</taxon>
        <taxon>Undibacterium</taxon>
    </lineage>
</organism>
<dbReference type="Proteomes" id="UP000653343">
    <property type="component" value="Unassembled WGS sequence"/>
</dbReference>
<accession>A0ABQ2Y096</accession>
<evidence type="ECO:0000256" key="4">
    <source>
        <dbReference type="ARBA" id="ARBA00023317"/>
    </source>
</evidence>
<dbReference type="InterPro" id="IPR007440">
    <property type="entry name" value="Chorismate--pyruvate_lyase"/>
</dbReference>
<sequence>MAEAEKQRVRPQYRRTAVWHAHSAASGAGRLLKHWLEDRGSLTARLVARCHQFRVQKLSQQLAGSLADEFAALGLAQRTRVHQREVILRCDGVPAIYGHTVVPLSATHQQWPLFSSLGERSLGSTLFSDPLVRRGDLQFARLPSGHPLMQRIYRELPELRAYQSLPARRSLFWRKGACLMVTEVFLPAVLQLPPAAVVNTINRKQQPALAQLAVSLNQA</sequence>
<evidence type="ECO:0000256" key="2">
    <source>
        <dbReference type="ARBA" id="ARBA00022688"/>
    </source>
</evidence>
<reference evidence="7" key="1">
    <citation type="journal article" date="2019" name="Int. J. Syst. Evol. Microbiol.">
        <title>The Global Catalogue of Microorganisms (GCM) 10K type strain sequencing project: providing services to taxonomists for standard genome sequencing and annotation.</title>
        <authorList>
            <consortium name="The Broad Institute Genomics Platform"/>
            <consortium name="The Broad Institute Genome Sequencing Center for Infectious Disease"/>
            <person name="Wu L."/>
            <person name="Ma J."/>
        </authorList>
    </citation>
    <scope>NUCLEOTIDE SEQUENCE [LARGE SCALE GENOMIC DNA]</scope>
    <source>
        <strain evidence="7">KCTC 23917</strain>
    </source>
</reference>
<comment type="similarity">
    <text evidence="5">Belongs to the UbiC family.</text>
</comment>
<evidence type="ECO:0000313" key="7">
    <source>
        <dbReference type="Proteomes" id="UP000653343"/>
    </source>
</evidence>
<dbReference type="EMBL" id="BMYU01000004">
    <property type="protein sequence ID" value="GGX41074.1"/>
    <property type="molecule type" value="Genomic_DNA"/>
</dbReference>
<evidence type="ECO:0000256" key="3">
    <source>
        <dbReference type="ARBA" id="ARBA00023239"/>
    </source>
</evidence>
<gene>
    <name evidence="5" type="primary">ubiC</name>
    <name evidence="6" type="ORF">GCM10010946_19380</name>
</gene>
<name>A0ABQ2Y096_9BURK</name>
<proteinExistence type="inferred from homology"/>
<keyword evidence="3 5" id="KW-0456">Lyase</keyword>
<dbReference type="HAMAP" id="MF_01632">
    <property type="entry name" value="UbiC"/>
    <property type="match status" value="1"/>
</dbReference>
<dbReference type="EC" id="4.1.3.40" evidence="5"/>
<keyword evidence="1 5" id="KW-0963">Cytoplasm</keyword>
<dbReference type="Gene3D" id="3.40.1410.10">
    <property type="entry name" value="Chorismate lyase-like"/>
    <property type="match status" value="1"/>
</dbReference>
<keyword evidence="4 5" id="KW-0670">Pyruvate</keyword>
<evidence type="ECO:0000256" key="5">
    <source>
        <dbReference type="HAMAP-Rule" id="MF_01632"/>
    </source>
</evidence>
<comment type="pathway">
    <text evidence="5">Cofactor biosynthesis; ubiquinone biosynthesis.</text>
</comment>
<evidence type="ECO:0000256" key="1">
    <source>
        <dbReference type="ARBA" id="ARBA00022490"/>
    </source>
</evidence>
<dbReference type="Pfam" id="PF04345">
    <property type="entry name" value="Chor_lyase"/>
    <property type="match status" value="1"/>
</dbReference>
<dbReference type="InterPro" id="IPR028978">
    <property type="entry name" value="Chorismate_lyase_/UTRA_dom_sf"/>
</dbReference>
<comment type="subcellular location">
    <subcellularLocation>
        <location evidence="5">Cytoplasm</location>
    </subcellularLocation>
</comment>
<dbReference type="SUPFAM" id="SSF64288">
    <property type="entry name" value="Chorismate lyase-like"/>
    <property type="match status" value="1"/>
</dbReference>
<comment type="function">
    <text evidence="5">Removes the pyruvyl group from chorismate, with concomitant aromatization of the ring, to provide 4-hydroxybenzoate (4HB) for the ubiquinone pathway.</text>
</comment>
<comment type="caution">
    <text evidence="6">The sequence shown here is derived from an EMBL/GenBank/DDBJ whole genome shotgun (WGS) entry which is preliminary data.</text>
</comment>
<feature type="binding site" evidence="5">
    <location>
        <position position="122"/>
    </location>
    <ligand>
        <name>substrate</name>
    </ligand>
</feature>
<dbReference type="PANTHER" id="PTHR38683">
    <property type="entry name" value="CHORISMATE PYRUVATE-LYASE"/>
    <property type="match status" value="1"/>
</dbReference>
<dbReference type="RefSeq" id="WP_189357221.1">
    <property type="nucleotide sequence ID" value="NZ_BMYU01000004.1"/>
</dbReference>
<dbReference type="PANTHER" id="PTHR38683:SF1">
    <property type="entry name" value="CHORISMATE PYRUVATE-LYASE"/>
    <property type="match status" value="1"/>
</dbReference>
<feature type="binding site" evidence="5">
    <location>
        <position position="84"/>
    </location>
    <ligand>
        <name>substrate</name>
    </ligand>
</feature>
<keyword evidence="7" id="KW-1185">Reference proteome</keyword>
<keyword evidence="2 5" id="KW-0831">Ubiquinone biosynthesis</keyword>
<comment type="catalytic activity">
    <reaction evidence="5">
        <text>chorismate = 4-hydroxybenzoate + pyruvate</text>
        <dbReference type="Rhea" id="RHEA:16505"/>
        <dbReference type="ChEBI" id="CHEBI:15361"/>
        <dbReference type="ChEBI" id="CHEBI:17879"/>
        <dbReference type="ChEBI" id="CHEBI:29748"/>
        <dbReference type="EC" id="4.1.3.40"/>
    </reaction>
</comment>
<evidence type="ECO:0000313" key="6">
    <source>
        <dbReference type="EMBL" id="GGX41074.1"/>
    </source>
</evidence>
<feature type="binding site" evidence="5">
    <location>
        <position position="183"/>
    </location>
    <ligand>
        <name>substrate</name>
    </ligand>
</feature>
<protein>
    <recommendedName>
        <fullName evidence="5">Probable chorismate pyruvate-lyase</fullName>
        <shortName evidence="5">CL</shortName>
        <shortName evidence="5">CPL</shortName>
        <ecNumber evidence="5">4.1.3.40</ecNumber>
    </recommendedName>
</protein>